<dbReference type="Pfam" id="PF13450">
    <property type="entry name" value="NAD_binding_8"/>
    <property type="match status" value="1"/>
</dbReference>
<evidence type="ECO:0000313" key="1">
    <source>
        <dbReference type="EMBL" id="MDE1461507.1"/>
    </source>
</evidence>
<accession>A0ABT5U5C7</accession>
<name>A0ABT5U5C7_9GAMM</name>
<dbReference type="Proteomes" id="UP001528823">
    <property type="component" value="Unassembled WGS sequence"/>
</dbReference>
<keyword evidence="2" id="KW-1185">Reference proteome</keyword>
<proteinExistence type="predicted"/>
<organism evidence="1 2">
    <name type="scientific">Spartinivicinus poritis</name>
    <dbReference type="NCBI Taxonomy" id="2994640"/>
    <lineage>
        <taxon>Bacteria</taxon>
        <taxon>Pseudomonadati</taxon>
        <taxon>Pseudomonadota</taxon>
        <taxon>Gammaproteobacteria</taxon>
        <taxon>Oceanospirillales</taxon>
        <taxon>Zooshikellaceae</taxon>
        <taxon>Spartinivicinus</taxon>
    </lineage>
</organism>
<dbReference type="PANTHER" id="PTHR43563:SF1">
    <property type="entry name" value="AMINE OXIDASE [FLAVIN-CONTAINING] B"/>
    <property type="match status" value="1"/>
</dbReference>
<comment type="caution">
    <text evidence="1">The sequence shown here is derived from an EMBL/GenBank/DDBJ whole genome shotgun (WGS) entry which is preliminary data.</text>
</comment>
<evidence type="ECO:0000313" key="2">
    <source>
        <dbReference type="Proteomes" id="UP001528823"/>
    </source>
</evidence>
<reference evidence="1 2" key="1">
    <citation type="submission" date="2022-11" db="EMBL/GenBank/DDBJ databases">
        <title>Spartinivicinus poritis sp. nov., isolated from scleractinian coral Porites lutea.</title>
        <authorList>
            <person name="Zhang G."/>
            <person name="Cai L."/>
            <person name="Wei Q."/>
        </authorList>
    </citation>
    <scope>NUCLEOTIDE SEQUENCE [LARGE SCALE GENOMIC DNA]</scope>
    <source>
        <strain evidence="1 2">A2-2</strain>
    </source>
</reference>
<dbReference type="InterPro" id="IPR036188">
    <property type="entry name" value="FAD/NAD-bd_sf"/>
</dbReference>
<dbReference type="RefSeq" id="WP_274687869.1">
    <property type="nucleotide sequence ID" value="NZ_JAPMOU010000005.1"/>
</dbReference>
<dbReference type="Gene3D" id="3.50.50.60">
    <property type="entry name" value="FAD/NAD(P)-binding domain"/>
    <property type="match status" value="1"/>
</dbReference>
<dbReference type="EMBL" id="JAPMOU010000005">
    <property type="protein sequence ID" value="MDE1461507.1"/>
    <property type="molecule type" value="Genomic_DNA"/>
</dbReference>
<dbReference type="SUPFAM" id="SSF51905">
    <property type="entry name" value="FAD/NAD(P)-binding domain"/>
    <property type="match status" value="1"/>
</dbReference>
<gene>
    <name evidence="1" type="ORF">ORQ98_05950</name>
</gene>
<sequence length="560" mass="62782">MIDKTGGNEKSIPLFPSNNFESIYDDFQVKGSQAIEHVGEYDIVIVGGGISGLTAAWQVREHYSTLLLDQGNKLGGNACSNQWNDLRFSTAGTCFQKPLLESDVGKLLMDLDLWNKWQETDEDTLVLFNTKELIKNLNEVTKSLLKQPSSLKNPSIYALSKNLVTNLVTKKRYVAAPKKLGDPVFIELFKYLEKFTPSNKHPQLPWHNNCQWSREEMELFDSISLHDLFCNHDIRRTLPKELVPSYKIGSLVINSIETTLRVECLSTKSVSAYVGIYFLVGYLYGTLVAFPGGNGYISEQLERNLSSCKNCTLQSKSKVISITEQDNNYIIRYSQQNQMLEVKAKSVIWAAPKYSAINAIKHIPTNQLQAMKAIKHHDYCIAGVFLNEPIWPDKFGGYLIEDLTSCTDTNIWCKAGTCLVANWQDPGYPDDYGIITLLKPIANSQDQGKLNKIDFKDLQLSVLSEVCDILEAAGQSSQIIKDIKIWRWNQGLVISEIGQIKNNIFNLASSPNKGLFFANQDSIGIGNIESAIYAGNWAATSTIAYLSNHYNNTIPNKQAV</sequence>
<protein>
    <submittedName>
        <fullName evidence="1">NAD(P)/FAD-dependent oxidoreductase</fullName>
    </submittedName>
</protein>
<dbReference type="InterPro" id="IPR050703">
    <property type="entry name" value="Flavin_MAO"/>
</dbReference>
<dbReference type="PANTHER" id="PTHR43563">
    <property type="entry name" value="AMINE OXIDASE"/>
    <property type="match status" value="1"/>
</dbReference>